<dbReference type="PRINTS" id="PR00300">
    <property type="entry name" value="CLPPROTEASEA"/>
</dbReference>
<evidence type="ECO:0000313" key="5">
    <source>
        <dbReference type="EMBL" id="RVU87204.1"/>
    </source>
</evidence>
<dbReference type="AlphaFoldDB" id="A0AA94JQL2"/>
<dbReference type="PANTHER" id="PTHR11638:SF18">
    <property type="entry name" value="HEAT SHOCK PROTEIN 104"/>
    <property type="match status" value="1"/>
</dbReference>
<evidence type="ECO:0000256" key="2">
    <source>
        <dbReference type="ARBA" id="ARBA00022840"/>
    </source>
</evidence>
<dbReference type="InterPro" id="IPR003959">
    <property type="entry name" value="ATPase_AAA_core"/>
</dbReference>
<dbReference type="InterPro" id="IPR050130">
    <property type="entry name" value="ClpA_ClpB"/>
</dbReference>
<dbReference type="Gene3D" id="3.40.50.300">
    <property type="entry name" value="P-loop containing nucleotide triphosphate hydrolases"/>
    <property type="match status" value="1"/>
</dbReference>
<evidence type="ECO:0000313" key="4">
    <source>
        <dbReference type="EMBL" id="RVU87190.1"/>
    </source>
</evidence>
<sequence length="389" mass="45274">MIKKSELLLYTTSKYKELKAFFDVQEKSILSITDFIMDEELINEHYAFETVIDVSALAVITQYHSERIISLFDESFVFIADEKHRNFYEKELRFCFSEFKIFEAYFEKESSENDSNNKHLAKKHKKIIDLEPQELEIFFNSFNNSLYGHNKFKDDFKSLVDNFRVFNKLGEHKILSLFLLGDSGVGKTEVARAIHKALNGQNKVAKINFGNYSSDNSLNSLIGSPRGYIGSEDGEIFIRVAESDTGIILIDEFEKSNSTLFNYFLDVLENGKMISSLAHEIDLNGFIIIFTSNISKDNFKNVISPELRSRFDYKGYFSILKNQDKLKYVEFRINSIIKKFNKNVANVLDDTFKYEVFLEINVGKHNNMRDLNKEIKKLFVEKLKTKIIN</sequence>
<protein>
    <submittedName>
        <fullName evidence="5">ATP-dependent Clp protease ATP-binding subunit</fullName>
    </submittedName>
</protein>
<dbReference type="SMART" id="SM00382">
    <property type="entry name" value="AAA"/>
    <property type="match status" value="1"/>
</dbReference>
<organism evidence="5">
    <name type="scientific">Flavobacterium columnare</name>
    <dbReference type="NCBI Taxonomy" id="996"/>
    <lineage>
        <taxon>Bacteria</taxon>
        <taxon>Pseudomonadati</taxon>
        <taxon>Bacteroidota</taxon>
        <taxon>Flavobacteriia</taxon>
        <taxon>Flavobacteriales</taxon>
        <taxon>Flavobacteriaceae</taxon>
        <taxon>Flavobacterium</taxon>
    </lineage>
</organism>
<accession>A0AA94JQL2</accession>
<dbReference type="EMBL" id="RWGX01000005">
    <property type="protein sequence ID" value="RVU87204.1"/>
    <property type="molecule type" value="Genomic_DNA"/>
</dbReference>
<feature type="domain" description="AAA+ ATPase" evidence="3">
    <location>
        <begin position="173"/>
        <end position="321"/>
    </location>
</feature>
<dbReference type="InterPro" id="IPR025662">
    <property type="entry name" value="Sigma_54_int_dom_ATP-bd_1"/>
</dbReference>
<dbReference type="PROSITE" id="PS00675">
    <property type="entry name" value="SIGMA54_INTERACT_1"/>
    <property type="match status" value="1"/>
</dbReference>
<dbReference type="GO" id="GO:0006508">
    <property type="term" value="P:proteolysis"/>
    <property type="evidence" value="ECO:0007669"/>
    <property type="project" value="UniProtKB-KW"/>
</dbReference>
<dbReference type="SUPFAM" id="SSF52540">
    <property type="entry name" value="P-loop containing nucleoside triphosphate hydrolases"/>
    <property type="match status" value="1"/>
</dbReference>
<dbReference type="GO" id="GO:0005737">
    <property type="term" value="C:cytoplasm"/>
    <property type="evidence" value="ECO:0007669"/>
    <property type="project" value="TreeGrafter"/>
</dbReference>
<proteinExistence type="predicted"/>
<keyword evidence="1" id="KW-0547">Nucleotide-binding</keyword>
<evidence type="ECO:0000259" key="3">
    <source>
        <dbReference type="SMART" id="SM00382"/>
    </source>
</evidence>
<dbReference type="RefSeq" id="WP_127822343.1">
    <property type="nucleotide sequence ID" value="NZ_RWGX02000008.1"/>
</dbReference>
<gene>
    <name evidence="4" type="ORF">EJB19_12690</name>
    <name evidence="5" type="ORF">EJB19_12765</name>
</gene>
<name>A0AA94JQL2_9FLAO</name>
<dbReference type="InterPro" id="IPR027417">
    <property type="entry name" value="P-loop_NTPase"/>
</dbReference>
<dbReference type="GO" id="GO:0034605">
    <property type="term" value="P:cellular response to heat"/>
    <property type="evidence" value="ECO:0007669"/>
    <property type="project" value="TreeGrafter"/>
</dbReference>
<keyword evidence="5" id="KW-0645">Protease</keyword>
<dbReference type="InterPro" id="IPR001270">
    <property type="entry name" value="ClpA/B"/>
</dbReference>
<dbReference type="PANTHER" id="PTHR11638">
    <property type="entry name" value="ATP-DEPENDENT CLP PROTEASE"/>
    <property type="match status" value="1"/>
</dbReference>
<keyword evidence="5" id="KW-0378">Hydrolase</keyword>
<dbReference type="GO" id="GO:0008233">
    <property type="term" value="F:peptidase activity"/>
    <property type="evidence" value="ECO:0007669"/>
    <property type="project" value="UniProtKB-KW"/>
</dbReference>
<dbReference type="InterPro" id="IPR003593">
    <property type="entry name" value="AAA+_ATPase"/>
</dbReference>
<evidence type="ECO:0000256" key="1">
    <source>
        <dbReference type="ARBA" id="ARBA00022741"/>
    </source>
</evidence>
<dbReference type="GO" id="GO:0016887">
    <property type="term" value="F:ATP hydrolysis activity"/>
    <property type="evidence" value="ECO:0007669"/>
    <property type="project" value="InterPro"/>
</dbReference>
<dbReference type="GO" id="GO:0005524">
    <property type="term" value="F:ATP binding"/>
    <property type="evidence" value="ECO:0007669"/>
    <property type="project" value="UniProtKB-KW"/>
</dbReference>
<dbReference type="EMBL" id="RWGX01000005">
    <property type="protein sequence ID" value="RVU87190.1"/>
    <property type="molecule type" value="Genomic_DNA"/>
</dbReference>
<dbReference type="Pfam" id="PF07724">
    <property type="entry name" value="AAA_2"/>
    <property type="match status" value="1"/>
</dbReference>
<reference evidence="5" key="1">
    <citation type="submission" date="2018-12" db="EMBL/GenBank/DDBJ databases">
        <title>Draft genome sequence of Flaovobacterium columnare BGFS27 isolated from channel catfish in Alabama.</title>
        <authorList>
            <person name="Cai W."/>
            <person name="Arias C."/>
        </authorList>
    </citation>
    <scope>NUCLEOTIDE SEQUENCE [LARGE SCALE GENOMIC DNA]</scope>
    <source>
        <strain evidence="5">BGFS27</strain>
    </source>
</reference>
<keyword evidence="2 5" id="KW-0067">ATP-binding</keyword>
<comment type="caution">
    <text evidence="5">The sequence shown here is derived from an EMBL/GenBank/DDBJ whole genome shotgun (WGS) entry which is preliminary data.</text>
</comment>